<reference evidence="2 3" key="1">
    <citation type="journal article" date="2019" name="Plant Biotechnol. J.">
        <title>The red bayberry genome and genetic basis of sex determination.</title>
        <authorList>
            <person name="Jia H.M."/>
            <person name="Jia H.J."/>
            <person name="Cai Q.L."/>
            <person name="Wang Y."/>
            <person name="Zhao H.B."/>
            <person name="Yang W.F."/>
            <person name="Wang G.Y."/>
            <person name="Li Y.H."/>
            <person name="Zhan D.L."/>
            <person name="Shen Y.T."/>
            <person name="Niu Q.F."/>
            <person name="Chang L."/>
            <person name="Qiu J."/>
            <person name="Zhao L."/>
            <person name="Xie H.B."/>
            <person name="Fu W.Y."/>
            <person name="Jin J."/>
            <person name="Li X.W."/>
            <person name="Jiao Y."/>
            <person name="Zhou C.C."/>
            <person name="Tu T."/>
            <person name="Chai C.Y."/>
            <person name="Gao J.L."/>
            <person name="Fan L.J."/>
            <person name="van de Weg E."/>
            <person name="Wang J.Y."/>
            <person name="Gao Z.S."/>
        </authorList>
    </citation>
    <scope>NUCLEOTIDE SEQUENCE [LARGE SCALE GENOMIC DNA]</scope>
    <source>
        <tissue evidence="2">Leaves</tissue>
    </source>
</reference>
<dbReference type="AlphaFoldDB" id="A0A6A1WH95"/>
<proteinExistence type="predicted"/>
<feature type="region of interest" description="Disordered" evidence="1">
    <location>
        <begin position="1"/>
        <end position="27"/>
    </location>
</feature>
<dbReference type="EMBL" id="RXIC02000020">
    <property type="protein sequence ID" value="KAB1224574.1"/>
    <property type="molecule type" value="Genomic_DNA"/>
</dbReference>
<dbReference type="SUPFAM" id="SSF54518">
    <property type="entry name" value="Tubby C-terminal domain-like"/>
    <property type="match status" value="1"/>
</dbReference>
<evidence type="ECO:0000256" key="1">
    <source>
        <dbReference type="SAM" id="MobiDB-lite"/>
    </source>
</evidence>
<dbReference type="OrthoDB" id="97518at2759"/>
<dbReference type="InterPro" id="IPR025659">
    <property type="entry name" value="Tubby-like_C"/>
</dbReference>
<dbReference type="InterPro" id="IPR038595">
    <property type="entry name" value="LOR_sf"/>
</dbReference>
<dbReference type="Proteomes" id="UP000516437">
    <property type="component" value="Chromosome 2"/>
</dbReference>
<name>A0A6A1WH95_9ROSI</name>
<evidence type="ECO:0000313" key="3">
    <source>
        <dbReference type="Proteomes" id="UP000516437"/>
    </source>
</evidence>
<organism evidence="2 3">
    <name type="scientific">Morella rubra</name>
    <name type="common">Chinese bayberry</name>
    <dbReference type="NCBI Taxonomy" id="262757"/>
    <lineage>
        <taxon>Eukaryota</taxon>
        <taxon>Viridiplantae</taxon>
        <taxon>Streptophyta</taxon>
        <taxon>Embryophyta</taxon>
        <taxon>Tracheophyta</taxon>
        <taxon>Spermatophyta</taxon>
        <taxon>Magnoliopsida</taxon>
        <taxon>eudicotyledons</taxon>
        <taxon>Gunneridae</taxon>
        <taxon>Pentapetalae</taxon>
        <taxon>rosids</taxon>
        <taxon>fabids</taxon>
        <taxon>Fagales</taxon>
        <taxon>Myricaceae</taxon>
        <taxon>Morella</taxon>
    </lineage>
</organism>
<keyword evidence="3" id="KW-1185">Reference proteome</keyword>
<gene>
    <name evidence="2" type="ORF">CJ030_MR2G004966</name>
</gene>
<protein>
    <submittedName>
        <fullName evidence="2">Protein LURP-one-related 15</fullName>
    </submittedName>
</protein>
<evidence type="ECO:0000313" key="2">
    <source>
        <dbReference type="EMBL" id="KAB1224574.1"/>
    </source>
</evidence>
<dbReference type="Gene3D" id="2.40.160.200">
    <property type="entry name" value="LURP1-related"/>
    <property type="match status" value="1"/>
</dbReference>
<comment type="caution">
    <text evidence="2">The sequence shown here is derived from an EMBL/GenBank/DDBJ whole genome shotgun (WGS) entry which is preliminary data.</text>
</comment>
<accession>A0A6A1WH95</accession>
<sequence>MTGPVRSFTHPPAPTGTQFPTPSGAIISPQYCSPDPVDLRTVKKMLTISNGNFVVTDINNDDIIFKVRGTLLTLRDHHPD</sequence>